<keyword evidence="3" id="KW-0812">Transmembrane</keyword>
<accession>A0A1G6IWS7</accession>
<keyword evidence="2" id="KW-1003">Cell membrane</keyword>
<organism evidence="6 7">
    <name type="scientific">Nocardioides lianchengensis</name>
    <dbReference type="NCBI Taxonomy" id="1045774"/>
    <lineage>
        <taxon>Bacteria</taxon>
        <taxon>Bacillati</taxon>
        <taxon>Actinomycetota</taxon>
        <taxon>Actinomycetes</taxon>
        <taxon>Propionibacteriales</taxon>
        <taxon>Nocardioidaceae</taxon>
        <taxon>Nocardioides</taxon>
    </lineage>
</organism>
<dbReference type="Pfam" id="PF03631">
    <property type="entry name" value="Virul_fac_BrkB"/>
    <property type="match status" value="1"/>
</dbReference>
<dbReference type="EMBL" id="FMZM01000001">
    <property type="protein sequence ID" value="SDC10937.1"/>
    <property type="molecule type" value="Genomic_DNA"/>
</dbReference>
<evidence type="ECO:0000313" key="6">
    <source>
        <dbReference type="EMBL" id="SDC10937.1"/>
    </source>
</evidence>
<evidence type="ECO:0000313" key="7">
    <source>
        <dbReference type="Proteomes" id="UP000199034"/>
    </source>
</evidence>
<evidence type="ECO:0000256" key="5">
    <source>
        <dbReference type="ARBA" id="ARBA00023136"/>
    </source>
</evidence>
<evidence type="ECO:0000256" key="2">
    <source>
        <dbReference type="ARBA" id="ARBA00022475"/>
    </source>
</evidence>
<proteinExistence type="predicted"/>
<dbReference type="InterPro" id="IPR017039">
    <property type="entry name" value="Virul_fac_BrkB"/>
</dbReference>
<keyword evidence="7" id="KW-1185">Reference proteome</keyword>
<keyword evidence="4" id="KW-1133">Transmembrane helix</keyword>
<dbReference type="OrthoDB" id="4127374at2"/>
<evidence type="ECO:0000256" key="4">
    <source>
        <dbReference type="ARBA" id="ARBA00022989"/>
    </source>
</evidence>
<evidence type="ECO:0000256" key="3">
    <source>
        <dbReference type="ARBA" id="ARBA00022692"/>
    </source>
</evidence>
<protein>
    <submittedName>
        <fullName evidence="6">Membrane protein</fullName>
    </submittedName>
</protein>
<reference evidence="6 7" key="1">
    <citation type="submission" date="2016-10" db="EMBL/GenBank/DDBJ databases">
        <authorList>
            <person name="de Groot N.N."/>
        </authorList>
    </citation>
    <scope>NUCLEOTIDE SEQUENCE [LARGE SCALE GENOMIC DNA]</scope>
    <source>
        <strain evidence="6 7">CGMCC 4.6858</strain>
    </source>
</reference>
<dbReference type="PANTHER" id="PTHR30213">
    <property type="entry name" value="INNER MEMBRANE PROTEIN YHJD"/>
    <property type="match status" value="1"/>
</dbReference>
<dbReference type="PANTHER" id="PTHR30213:SF1">
    <property type="entry name" value="INNER MEMBRANE PROTEIN YHJD"/>
    <property type="match status" value="1"/>
</dbReference>
<dbReference type="Proteomes" id="UP000199034">
    <property type="component" value="Unassembled WGS sequence"/>
</dbReference>
<sequence length="350" mass="37138">MPAITDRITAKVADVRRRRPAVDHAVLMQEHYGSVKAAQQAGAVTYFAFLSFFPLLALAVFVLGRLSSLYDGPDPDLANTINSVVPGIVGNGEGQISLEDIRTFSGWTAVVGVLGVLYSGLGWISALRDALLVAFETPDKEQPGFVAGKLRDLIALVVLGSVLLVAVAVTGFVSRFSGDVLSWIGLSTELGWLVWALSIALGLGANAVLFFLMFRLLAEPHVPRGSLWSGALLGGVVFELLKQLSGVLLATTKGNPAFQAFGIALVLVVWMNYTSRVILYAAAWAYTTPEAREARWVAPPEPVQGPRMPSLDEVENEDDGRPTGRAAFAAGAVAGAAAAAVVHKVRENDS</sequence>
<keyword evidence="5" id="KW-0472">Membrane</keyword>
<evidence type="ECO:0000256" key="1">
    <source>
        <dbReference type="ARBA" id="ARBA00004651"/>
    </source>
</evidence>
<dbReference type="RefSeq" id="WP_090850051.1">
    <property type="nucleotide sequence ID" value="NZ_FMZM01000001.1"/>
</dbReference>
<dbReference type="GO" id="GO:0005886">
    <property type="term" value="C:plasma membrane"/>
    <property type="evidence" value="ECO:0007669"/>
    <property type="project" value="UniProtKB-SubCell"/>
</dbReference>
<name>A0A1G6IWS7_9ACTN</name>
<dbReference type="AlphaFoldDB" id="A0A1G6IWS7"/>
<comment type="subcellular location">
    <subcellularLocation>
        <location evidence="1">Cell membrane</location>
        <topology evidence="1">Multi-pass membrane protein</topology>
    </subcellularLocation>
</comment>
<dbReference type="STRING" id="1045774.SAMN05421872_101303"/>
<gene>
    <name evidence="6" type="ORF">SAMN05421872_101303</name>
</gene>